<feature type="region of interest" description="Disordered" evidence="1">
    <location>
        <begin position="42"/>
        <end position="90"/>
    </location>
</feature>
<feature type="region of interest" description="Disordered" evidence="1">
    <location>
        <begin position="1030"/>
        <end position="1078"/>
    </location>
</feature>
<feature type="compositionally biased region" description="Polar residues" evidence="1">
    <location>
        <begin position="708"/>
        <end position="720"/>
    </location>
</feature>
<feature type="compositionally biased region" description="Polar residues" evidence="1">
    <location>
        <begin position="949"/>
        <end position="964"/>
    </location>
</feature>
<feature type="compositionally biased region" description="Polar residues" evidence="1">
    <location>
        <begin position="133"/>
        <end position="145"/>
    </location>
</feature>
<keyword evidence="4" id="KW-1185">Reference proteome</keyword>
<dbReference type="InterPro" id="IPR001202">
    <property type="entry name" value="WW_dom"/>
</dbReference>
<feature type="compositionally biased region" description="Polar residues" evidence="1">
    <location>
        <begin position="69"/>
        <end position="80"/>
    </location>
</feature>
<protein>
    <recommendedName>
        <fullName evidence="2">WW domain-containing protein</fullName>
    </recommendedName>
</protein>
<evidence type="ECO:0000313" key="4">
    <source>
        <dbReference type="Proteomes" id="UP001465668"/>
    </source>
</evidence>
<feature type="compositionally biased region" description="Polar residues" evidence="1">
    <location>
        <begin position="869"/>
        <end position="879"/>
    </location>
</feature>
<name>A0ABR2XVU6_9PEZI</name>
<dbReference type="PROSITE" id="PS01159">
    <property type="entry name" value="WW_DOMAIN_1"/>
    <property type="match status" value="1"/>
</dbReference>
<evidence type="ECO:0000313" key="3">
    <source>
        <dbReference type="EMBL" id="KAK9777832.1"/>
    </source>
</evidence>
<feature type="compositionally biased region" description="Basic and acidic residues" evidence="1">
    <location>
        <begin position="53"/>
        <end position="62"/>
    </location>
</feature>
<feature type="compositionally biased region" description="Low complexity" evidence="1">
    <location>
        <begin position="880"/>
        <end position="899"/>
    </location>
</feature>
<dbReference type="PROSITE" id="PS50020">
    <property type="entry name" value="WW_DOMAIN_2"/>
    <property type="match status" value="1"/>
</dbReference>
<feature type="compositionally biased region" description="Polar residues" evidence="1">
    <location>
        <begin position="979"/>
        <end position="995"/>
    </location>
</feature>
<feature type="region of interest" description="Disordered" evidence="1">
    <location>
        <begin position="1182"/>
        <end position="1274"/>
    </location>
</feature>
<organism evidence="3 4">
    <name type="scientific">Seiridium cardinale</name>
    <dbReference type="NCBI Taxonomy" id="138064"/>
    <lineage>
        <taxon>Eukaryota</taxon>
        <taxon>Fungi</taxon>
        <taxon>Dikarya</taxon>
        <taxon>Ascomycota</taxon>
        <taxon>Pezizomycotina</taxon>
        <taxon>Sordariomycetes</taxon>
        <taxon>Xylariomycetidae</taxon>
        <taxon>Amphisphaeriales</taxon>
        <taxon>Sporocadaceae</taxon>
        <taxon>Seiridium</taxon>
    </lineage>
</organism>
<feature type="region of interest" description="Disordered" evidence="1">
    <location>
        <begin position="256"/>
        <end position="285"/>
    </location>
</feature>
<feature type="region of interest" description="Disordered" evidence="1">
    <location>
        <begin position="865"/>
        <end position="904"/>
    </location>
</feature>
<feature type="region of interest" description="Disordered" evidence="1">
    <location>
        <begin position="804"/>
        <end position="852"/>
    </location>
</feature>
<dbReference type="InterPro" id="IPR036020">
    <property type="entry name" value="WW_dom_sf"/>
</dbReference>
<dbReference type="EMBL" id="JARVKM010000019">
    <property type="protein sequence ID" value="KAK9777832.1"/>
    <property type="molecule type" value="Genomic_DNA"/>
</dbReference>
<feature type="region of interest" description="Disordered" evidence="1">
    <location>
        <begin position="301"/>
        <end position="336"/>
    </location>
</feature>
<sequence length="1443" mass="152703">MSGLPPGWEADYDGARWFYRYKATGLTQFNFPKAGDEFPEYLSTGNESFNLAPEERLASERQVKRRSTSDGGQHEANSTDSPRKWQPLGGIDEMSATGYFDPASFLYLGPESYSDVSPTVDEEGAADEKGKKTGQTESSVSSATVTPYPRPSSIVVVAQSSSKTTPLNSHLTGESIVSTGSEGAANTLAETSDIHMLDEQPVAELSGVTSKNTEWTPVGYMAELASSDTIKCADELAPIELDASISNTGYFGTHMNSAGPVELSTEKSPRGPQSPDSQRASAPLQVVDTYPLVSASFSFPPLRGSRMSPPAQKSQVKGQSTYLVNSGEKSSAADNQQTTYQPWNPAISVANDGHASKRSSMILSNVSVLQSQDSELGTAEPKGNSASGQRPASAAVQRHPTVLTPPSGPKIPAGLQTATLPDRPPRAPISAVLKPANGVSGAQTGPNQVSQAAQIPIPGSSARHDSITSNTTGPTLTRVPSVLKPGTYPRKNVVQSGHEQQAESHPQSLQPRQETTPSSQNLPCHQLESAAIDHGYNSDANGNHSRPITHRIHTAPTQLPSQEIPRPTLSGPGLFVFQEIPSIRGTSTDQTEIQGKHKHFDAEHKGIGQTGSFLQDGLVVAPLAVSRTPPTRASGPVLKNGALVESVPKARVSNDKPDTTSESQSNPPGTAIVQAPDLPQPQKGSTNEGESTIMELLLQLELARKANRSSASNEIHQNTSVRDRSQIMATQPMGPKQSSGEGSEPPGKLQHLDETIQVSQPCSQINQADRPLPNGISPSKQNGSLPADTIRLTQPLQIVQDLYTSSQTLSGKPSLRRKPVKRHTTSPPSFPSTSPAANMVSNQGNQAYSSSLSQLQQLCETAPPIAHSPSVTQTPLSAASSLVSTPTQSSLSPQQTPSSAFSQVHENSPMYDNVTQTAATPTSHIAVDQTASSSQVSTPPATTAHYAYPNSTTSPPQNIPSNKPVTHITPLFTYQPQNVSNHFNVTPSASAQSTPARDGGRPQTQLHSIMQNSVQAPNNQIGTSQHPVVWTQGISKPPAGNSGQTISSPPLLALHQHQPPQSQTQQPASQQAYPQATQKHPNLQYQTLQSPQSAQTLTTQVYSTQPTYAQSQYLYQNPTLTTADTAAALKNAGKELKDWAKRVFKSPAVQQTTAVVGGAIASEALGGNAMAGAMLANRIYQDSQSQPAGRPPGPTHTQTAPPQAQGLPGPRPPIQVSTQPVPGMQTVGIQTPGRPFAVQNPAMAGVSVVQQPGPGPRPPQPRPAAGRPSTVQPQWHQGVHANPVMHVQANNQQVFNHNIAISGGASGTTAPGAPAMVAQPPMQNTVLIDNSTSDSYFAPQQPANVEVVNVNIDTTNTTNMQMATAPVPTYVDSTTFTGDATYVDATTYVDPTSVNVEVDQNYYMSAGDAASMYTVDETTTTESISEWSTATIDYSGGDWGDAW</sequence>
<feature type="compositionally biased region" description="Polar residues" evidence="1">
    <location>
        <begin position="493"/>
        <end position="521"/>
    </location>
</feature>
<feature type="region of interest" description="Disordered" evidence="1">
    <location>
        <begin position="765"/>
        <end position="787"/>
    </location>
</feature>
<dbReference type="SUPFAM" id="SSF51045">
    <property type="entry name" value="WW domain"/>
    <property type="match status" value="1"/>
</dbReference>
<feature type="region of interest" description="Disordered" evidence="1">
    <location>
        <begin position="114"/>
        <end position="148"/>
    </location>
</feature>
<feature type="compositionally biased region" description="Polar residues" evidence="1">
    <location>
        <begin position="839"/>
        <end position="848"/>
    </location>
</feature>
<feature type="region of interest" description="Disordered" evidence="1">
    <location>
        <begin position="979"/>
        <end position="1003"/>
    </location>
</feature>
<evidence type="ECO:0000259" key="2">
    <source>
        <dbReference type="PROSITE" id="PS50020"/>
    </source>
</evidence>
<gene>
    <name evidence="3" type="ORF">SCAR479_05515</name>
</gene>
<feature type="compositionally biased region" description="Pro residues" evidence="1">
    <location>
        <begin position="1253"/>
        <end position="1262"/>
    </location>
</feature>
<feature type="region of interest" description="Disordered" evidence="1">
    <location>
        <begin position="708"/>
        <end position="749"/>
    </location>
</feature>
<feature type="compositionally biased region" description="Low complexity" evidence="1">
    <location>
        <begin position="825"/>
        <end position="835"/>
    </location>
</feature>
<feature type="compositionally biased region" description="Basic residues" evidence="1">
    <location>
        <begin position="814"/>
        <end position="824"/>
    </location>
</feature>
<feature type="compositionally biased region" description="Polar residues" evidence="1">
    <location>
        <begin position="311"/>
        <end position="336"/>
    </location>
</feature>
<evidence type="ECO:0000256" key="1">
    <source>
        <dbReference type="SAM" id="MobiDB-lite"/>
    </source>
</evidence>
<comment type="caution">
    <text evidence="3">The sequence shown here is derived from an EMBL/GenBank/DDBJ whole genome shotgun (WGS) entry which is preliminary data.</text>
</comment>
<feature type="compositionally biased region" description="Low complexity" evidence="1">
    <location>
        <begin position="1048"/>
        <end position="1078"/>
    </location>
</feature>
<feature type="domain" description="WW" evidence="2">
    <location>
        <begin position="2"/>
        <end position="34"/>
    </location>
</feature>
<reference evidence="3 4" key="1">
    <citation type="submission" date="2024-02" db="EMBL/GenBank/DDBJ databases">
        <title>First draft genome assembly of two strains of Seiridium cardinale.</title>
        <authorList>
            <person name="Emiliani G."/>
            <person name="Scali E."/>
        </authorList>
    </citation>
    <scope>NUCLEOTIDE SEQUENCE [LARGE SCALE GENOMIC DNA]</scope>
    <source>
        <strain evidence="3 4">BM-138-000479</strain>
    </source>
</reference>
<feature type="region of interest" description="Disordered" evidence="1">
    <location>
        <begin position="458"/>
        <end position="521"/>
    </location>
</feature>
<feature type="region of interest" description="Disordered" evidence="1">
    <location>
        <begin position="928"/>
        <end position="967"/>
    </location>
</feature>
<feature type="compositionally biased region" description="Polar residues" evidence="1">
    <location>
        <begin position="928"/>
        <end position="941"/>
    </location>
</feature>
<accession>A0ABR2XVU6</accession>
<proteinExistence type="predicted"/>
<feature type="region of interest" description="Disordered" evidence="1">
    <location>
        <begin position="372"/>
        <end position="431"/>
    </location>
</feature>
<feature type="region of interest" description="Disordered" evidence="1">
    <location>
        <begin position="627"/>
        <end position="689"/>
    </location>
</feature>
<dbReference type="Proteomes" id="UP001465668">
    <property type="component" value="Unassembled WGS sequence"/>
</dbReference>